<name>A0A0G1N7F9_9BACT</name>
<organism evidence="1 2">
    <name type="scientific">Candidatus Woesebacteria bacterium GW2011_GWC2_45_9</name>
    <dbReference type="NCBI Taxonomy" id="1618589"/>
    <lineage>
        <taxon>Bacteria</taxon>
        <taxon>Candidatus Woeseibacteriota</taxon>
    </lineage>
</organism>
<dbReference type="GO" id="GO:0006355">
    <property type="term" value="P:regulation of DNA-templated transcription"/>
    <property type="evidence" value="ECO:0007669"/>
    <property type="project" value="InterPro"/>
</dbReference>
<dbReference type="Gene3D" id="1.10.1220.10">
    <property type="entry name" value="Met repressor-like"/>
    <property type="match status" value="1"/>
</dbReference>
<reference evidence="1 2" key="1">
    <citation type="journal article" date="2015" name="Nature">
        <title>rRNA introns, odd ribosomes, and small enigmatic genomes across a large radiation of phyla.</title>
        <authorList>
            <person name="Brown C.T."/>
            <person name="Hug L.A."/>
            <person name="Thomas B.C."/>
            <person name="Sharon I."/>
            <person name="Castelle C.J."/>
            <person name="Singh A."/>
            <person name="Wilkins M.J."/>
            <person name="Williams K.H."/>
            <person name="Banfield J.F."/>
        </authorList>
    </citation>
    <scope>NUCLEOTIDE SEQUENCE [LARGE SCALE GENOMIC DNA]</scope>
</reference>
<dbReference type="STRING" id="1618589.UX25_C0032G0014"/>
<sequence length="81" mass="9324">MTVILRNTEVVSISLPKRIAKKLRVVSKIKGQSRSAFIASLIDKEAENERWKRIFKKGRETAKKFNIASEEDIDRILHEAS</sequence>
<gene>
    <name evidence="1" type="ORF">UX25_C0032G0014</name>
</gene>
<protein>
    <recommendedName>
        <fullName evidence="3">Ribbon-helix-helix protein CopG domain-containing protein</fullName>
    </recommendedName>
</protein>
<comment type="caution">
    <text evidence="1">The sequence shown here is derived from an EMBL/GenBank/DDBJ whole genome shotgun (WGS) entry which is preliminary data.</text>
</comment>
<dbReference type="EMBL" id="LCLM01000032">
    <property type="protein sequence ID" value="KKU16466.1"/>
    <property type="molecule type" value="Genomic_DNA"/>
</dbReference>
<evidence type="ECO:0000313" key="2">
    <source>
        <dbReference type="Proteomes" id="UP000034922"/>
    </source>
</evidence>
<dbReference type="SUPFAM" id="SSF47598">
    <property type="entry name" value="Ribbon-helix-helix"/>
    <property type="match status" value="1"/>
</dbReference>
<accession>A0A0G1N7F9</accession>
<evidence type="ECO:0000313" key="1">
    <source>
        <dbReference type="EMBL" id="KKU16466.1"/>
    </source>
</evidence>
<dbReference type="InterPro" id="IPR010985">
    <property type="entry name" value="Ribbon_hlx_hlx"/>
</dbReference>
<evidence type="ECO:0008006" key="3">
    <source>
        <dbReference type="Google" id="ProtNLM"/>
    </source>
</evidence>
<proteinExistence type="predicted"/>
<dbReference type="Proteomes" id="UP000034922">
    <property type="component" value="Unassembled WGS sequence"/>
</dbReference>
<dbReference type="AlphaFoldDB" id="A0A0G1N7F9"/>
<dbReference type="InterPro" id="IPR013321">
    <property type="entry name" value="Arc_rbn_hlx_hlx"/>
</dbReference>